<dbReference type="AlphaFoldDB" id="A0AAV7J7Q9"/>
<protein>
    <submittedName>
        <fullName evidence="1">Uncharacterized protein</fullName>
    </submittedName>
</protein>
<sequence length="73" mass="7892">MIVNLSGFGECKMIMVARSSMSSAGGKSRCVTGLDFHADNDFGSFNIISVNRISHCNEFVLEMSLDCGIGRRA</sequence>
<evidence type="ECO:0000313" key="2">
    <source>
        <dbReference type="Proteomes" id="UP000826195"/>
    </source>
</evidence>
<accession>A0AAV7J7Q9</accession>
<proteinExistence type="predicted"/>
<name>A0AAV7J7Q9_COTGL</name>
<dbReference type="EMBL" id="JAHXZJ010000001">
    <property type="protein sequence ID" value="KAH0568112.1"/>
    <property type="molecule type" value="Genomic_DNA"/>
</dbReference>
<keyword evidence="2" id="KW-1185">Reference proteome</keyword>
<reference evidence="1 2" key="1">
    <citation type="journal article" date="2021" name="J. Hered.">
        <title>A chromosome-level genome assembly of the parasitoid wasp, Cotesia glomerata (Hymenoptera: Braconidae).</title>
        <authorList>
            <person name="Pinto B.J."/>
            <person name="Weis J.J."/>
            <person name="Gamble T."/>
            <person name="Ode P.J."/>
            <person name="Paul R."/>
            <person name="Zaspel J.M."/>
        </authorList>
    </citation>
    <scope>NUCLEOTIDE SEQUENCE [LARGE SCALE GENOMIC DNA]</scope>
    <source>
        <strain evidence="1">CgM1</strain>
    </source>
</reference>
<comment type="caution">
    <text evidence="1">The sequence shown here is derived from an EMBL/GenBank/DDBJ whole genome shotgun (WGS) entry which is preliminary data.</text>
</comment>
<organism evidence="1 2">
    <name type="scientific">Cotesia glomerata</name>
    <name type="common">Lepidopteran parasitic wasp</name>
    <name type="synonym">Apanteles glomeratus</name>
    <dbReference type="NCBI Taxonomy" id="32391"/>
    <lineage>
        <taxon>Eukaryota</taxon>
        <taxon>Metazoa</taxon>
        <taxon>Ecdysozoa</taxon>
        <taxon>Arthropoda</taxon>
        <taxon>Hexapoda</taxon>
        <taxon>Insecta</taxon>
        <taxon>Pterygota</taxon>
        <taxon>Neoptera</taxon>
        <taxon>Endopterygota</taxon>
        <taxon>Hymenoptera</taxon>
        <taxon>Apocrita</taxon>
        <taxon>Ichneumonoidea</taxon>
        <taxon>Braconidae</taxon>
        <taxon>Microgastrinae</taxon>
        <taxon>Cotesia</taxon>
    </lineage>
</organism>
<evidence type="ECO:0000313" key="1">
    <source>
        <dbReference type="EMBL" id="KAH0568112.1"/>
    </source>
</evidence>
<gene>
    <name evidence="1" type="ORF">KQX54_018399</name>
</gene>
<dbReference type="Proteomes" id="UP000826195">
    <property type="component" value="Unassembled WGS sequence"/>
</dbReference>